<dbReference type="Proteomes" id="UP000005737">
    <property type="component" value="Unassembled WGS sequence"/>
</dbReference>
<evidence type="ECO:0000313" key="1">
    <source>
        <dbReference type="EMBL" id="EHQ06967.1"/>
    </source>
</evidence>
<proteinExistence type="predicted"/>
<dbReference type="STRING" id="183.GCA_002009735_01334"/>
<dbReference type="HOGENOM" id="CLU_1803794_0_0_12"/>
<organism evidence="1 2">
    <name type="scientific">Leptonema illini DSM 21528</name>
    <dbReference type="NCBI Taxonomy" id="929563"/>
    <lineage>
        <taxon>Bacteria</taxon>
        <taxon>Pseudomonadati</taxon>
        <taxon>Spirochaetota</taxon>
        <taxon>Spirochaetia</taxon>
        <taxon>Leptospirales</taxon>
        <taxon>Leptospiraceae</taxon>
        <taxon>Leptonema</taxon>
    </lineage>
</organism>
<dbReference type="AlphaFoldDB" id="H2CHU5"/>
<gene>
    <name evidence="1" type="ORF">Lepil_2291</name>
</gene>
<name>H2CHU5_9LEPT</name>
<keyword evidence="2" id="KW-1185">Reference proteome</keyword>
<protein>
    <submittedName>
        <fullName evidence="1">Uncharacterized protein</fullName>
    </submittedName>
</protein>
<sequence length="141" mass="15853">MRRILLVFVILSSCTFGVDGDETVSTGEALQELKLAALSNVLRCHPEAVEAETYALQQSLCLDAENKSILLRRSDVEGCVERIRFFPCQDSYSMTIFFTRVFAMNCPMETVPFAFNSVSHPFQGNIMTGFDGRPGFWYSCL</sequence>
<reference evidence="1 2" key="1">
    <citation type="submission" date="2011-10" db="EMBL/GenBank/DDBJ databases">
        <title>The Improved High-Quality Draft genome of Leptonema illini DSM 21528.</title>
        <authorList>
            <consortium name="US DOE Joint Genome Institute (JGI-PGF)"/>
            <person name="Lucas S."/>
            <person name="Copeland A."/>
            <person name="Lapidus A."/>
            <person name="Glavina del Rio T."/>
            <person name="Dalin E."/>
            <person name="Tice H."/>
            <person name="Bruce D."/>
            <person name="Goodwin L."/>
            <person name="Pitluck S."/>
            <person name="Peters L."/>
            <person name="Mikhailova N."/>
            <person name="Held B."/>
            <person name="Kyrpides N."/>
            <person name="Mavromatis K."/>
            <person name="Ivanova N."/>
            <person name="Markowitz V."/>
            <person name="Cheng J.-F."/>
            <person name="Hugenholtz P."/>
            <person name="Woyke T."/>
            <person name="Wu D."/>
            <person name="Gronow S."/>
            <person name="Wellnitz S."/>
            <person name="Brambilla E.-M."/>
            <person name="Klenk H.-P."/>
            <person name="Eisen J.A."/>
        </authorList>
    </citation>
    <scope>NUCLEOTIDE SEQUENCE [LARGE SCALE GENOMIC DNA]</scope>
    <source>
        <strain evidence="1 2">DSM 21528</strain>
    </source>
</reference>
<dbReference type="RefSeq" id="WP_002772679.1">
    <property type="nucleotide sequence ID" value="NZ_JH597773.1"/>
</dbReference>
<evidence type="ECO:0000313" key="2">
    <source>
        <dbReference type="Proteomes" id="UP000005737"/>
    </source>
</evidence>
<dbReference type="EMBL" id="JH597773">
    <property type="protein sequence ID" value="EHQ06967.1"/>
    <property type="molecule type" value="Genomic_DNA"/>
</dbReference>
<accession>H2CHU5</accession>